<evidence type="ECO:0000313" key="2">
    <source>
        <dbReference type="Proteomes" id="UP000004699"/>
    </source>
</evidence>
<sequence length="106" mass="11321">MQFSLGFFTAPQLSHQNHHGQTVTVVLCTLQGETQIDVNMPALLGDTDEERCPALELVDILSSSGISAVKAHQLVLPSPGKSILSIPEVSLDNLFAPHSPRAPPLV</sequence>
<evidence type="ECO:0000313" key="1">
    <source>
        <dbReference type="EMBL" id="EED35946.1"/>
    </source>
</evidence>
<accession>B8KWM9</accession>
<organism evidence="1 2">
    <name type="scientific">Luminiphilus syltensis NOR5-1B</name>
    <dbReference type="NCBI Taxonomy" id="565045"/>
    <lineage>
        <taxon>Bacteria</taxon>
        <taxon>Pseudomonadati</taxon>
        <taxon>Pseudomonadota</taxon>
        <taxon>Gammaproteobacteria</taxon>
        <taxon>Cellvibrionales</taxon>
        <taxon>Halieaceae</taxon>
        <taxon>Luminiphilus</taxon>
    </lineage>
</organism>
<name>B8KWM9_9GAMM</name>
<dbReference type="RefSeq" id="WP_009020691.1">
    <property type="nucleotide sequence ID" value="NZ_DS999411.1"/>
</dbReference>
<dbReference type="HOGENOM" id="CLU_2219913_0_0_6"/>
<proteinExistence type="predicted"/>
<reference evidence="2" key="1">
    <citation type="journal article" date="2013" name="BMC Microbiol.">
        <title>Taxonomy and evolution of bacteriochlorophyll a-containing members of the OM60/NOR5 clade of marine gammaproteobacteria: description of Luminiphilus syltensis gen. nov., sp. nov., reclassification of Haliea rubra as Pseudohaliea rubra gen. nov., comb. nov., and emendation of Chromatocurvus halotolerans.</title>
        <authorList>
            <person name="Spring S."/>
            <person name="Riedel T."/>
            <person name="Sproer C."/>
            <person name="Yan S."/>
            <person name="Harder J."/>
            <person name="Fuchs B.M."/>
        </authorList>
    </citation>
    <scope>NUCLEOTIDE SEQUENCE [LARGE SCALE GENOMIC DNA]</scope>
    <source>
        <strain evidence="2">NOR51-B</strain>
    </source>
</reference>
<dbReference type="AlphaFoldDB" id="B8KWM9"/>
<dbReference type="EMBL" id="DS999411">
    <property type="protein sequence ID" value="EED35946.1"/>
    <property type="molecule type" value="Genomic_DNA"/>
</dbReference>
<keyword evidence="2" id="KW-1185">Reference proteome</keyword>
<gene>
    <name evidence="1" type="ORF">NOR51B_1894</name>
</gene>
<dbReference type="Proteomes" id="UP000004699">
    <property type="component" value="Unassembled WGS sequence"/>
</dbReference>
<protein>
    <submittedName>
        <fullName evidence="1">Uncharacterized protein</fullName>
    </submittedName>
</protein>
<dbReference type="STRING" id="565045.NOR51B_1894"/>